<dbReference type="SMART" id="SM00850">
    <property type="entry name" value="LytTR"/>
    <property type="match status" value="1"/>
</dbReference>
<dbReference type="EMBL" id="DXDX01000204">
    <property type="protein sequence ID" value="HIY22463.1"/>
    <property type="molecule type" value="Genomic_DNA"/>
</dbReference>
<dbReference type="Gene3D" id="2.40.50.1020">
    <property type="entry name" value="LytTr DNA-binding domain"/>
    <property type="match status" value="1"/>
</dbReference>
<feature type="domain" description="HTH LytTR-type" evidence="1">
    <location>
        <begin position="111"/>
        <end position="178"/>
    </location>
</feature>
<organism evidence="2 3">
    <name type="scientific">Candidatus Flavonifractor merdigallinarum</name>
    <dbReference type="NCBI Taxonomy" id="2838589"/>
    <lineage>
        <taxon>Bacteria</taxon>
        <taxon>Bacillati</taxon>
        <taxon>Bacillota</taxon>
        <taxon>Clostridia</taxon>
        <taxon>Eubacteriales</taxon>
        <taxon>Oscillospiraceae</taxon>
        <taxon>Flavonifractor</taxon>
    </lineage>
</organism>
<gene>
    <name evidence="2" type="ORF">H9841_11265</name>
</gene>
<dbReference type="AlphaFoldDB" id="A0A9D1YAF6"/>
<protein>
    <submittedName>
        <fullName evidence="2">LytTR family transcriptional regulator</fullName>
    </submittedName>
</protein>
<evidence type="ECO:0000313" key="2">
    <source>
        <dbReference type="EMBL" id="HIY22463.1"/>
    </source>
</evidence>
<comment type="caution">
    <text evidence="2">The sequence shown here is derived from an EMBL/GenBank/DDBJ whole genome shotgun (WGS) entry which is preliminary data.</text>
</comment>
<dbReference type="Pfam" id="PF04397">
    <property type="entry name" value="LytTR"/>
    <property type="match status" value="1"/>
</dbReference>
<evidence type="ECO:0000259" key="1">
    <source>
        <dbReference type="PROSITE" id="PS50930"/>
    </source>
</evidence>
<dbReference type="PROSITE" id="PS50930">
    <property type="entry name" value="HTH_LYTTR"/>
    <property type="match status" value="1"/>
</dbReference>
<reference evidence="2" key="2">
    <citation type="submission" date="2021-04" db="EMBL/GenBank/DDBJ databases">
        <authorList>
            <person name="Gilroy R."/>
        </authorList>
    </citation>
    <scope>NUCLEOTIDE SEQUENCE</scope>
    <source>
        <strain evidence="2">ChiBcec16_6824</strain>
    </source>
</reference>
<reference evidence="2" key="1">
    <citation type="journal article" date="2021" name="PeerJ">
        <title>Extensive microbial diversity within the chicken gut microbiome revealed by metagenomics and culture.</title>
        <authorList>
            <person name="Gilroy R."/>
            <person name="Ravi A."/>
            <person name="Getino M."/>
            <person name="Pursley I."/>
            <person name="Horton D.L."/>
            <person name="Alikhan N.F."/>
            <person name="Baker D."/>
            <person name="Gharbi K."/>
            <person name="Hall N."/>
            <person name="Watson M."/>
            <person name="Adriaenssens E.M."/>
            <person name="Foster-Nyarko E."/>
            <person name="Jarju S."/>
            <person name="Secka A."/>
            <person name="Antonio M."/>
            <person name="Oren A."/>
            <person name="Chaudhuri R.R."/>
            <person name="La Ragione R."/>
            <person name="Hildebrand F."/>
            <person name="Pallen M.J."/>
        </authorList>
    </citation>
    <scope>NUCLEOTIDE SEQUENCE</scope>
    <source>
        <strain evidence="2">ChiBcec16_6824</strain>
    </source>
</reference>
<proteinExistence type="predicted"/>
<accession>A0A9D1YAF6</accession>
<sequence length="222" mass="25778">MDDVEERSALCQKLQTWMELSCASLPVQIVHDTPQERPFILFWDLDSHLSPPNLASDWDCALFLCSSDPQKAIDSYLFHPTGFLQKPISMDKLWNALLRCAPLWWTSLERLEVMSERVRMQLPYYHLIWAEGTRRGCLLHTTCQSISTREPLYQLEQRLPETVFLRCQRSFVINLCHVHQVTNSSVILSDGTELSLGRGNKSDLLNTYRRFCLLRYGDARKG</sequence>
<dbReference type="GO" id="GO:0003677">
    <property type="term" value="F:DNA binding"/>
    <property type="evidence" value="ECO:0007669"/>
    <property type="project" value="InterPro"/>
</dbReference>
<name>A0A9D1YAF6_9FIRM</name>
<evidence type="ECO:0000313" key="3">
    <source>
        <dbReference type="Proteomes" id="UP000823868"/>
    </source>
</evidence>
<dbReference type="Proteomes" id="UP000823868">
    <property type="component" value="Unassembled WGS sequence"/>
</dbReference>
<dbReference type="InterPro" id="IPR007492">
    <property type="entry name" value="LytTR_DNA-bd_dom"/>
</dbReference>